<dbReference type="Gene3D" id="1.25.40.20">
    <property type="entry name" value="Ankyrin repeat-containing domain"/>
    <property type="match status" value="1"/>
</dbReference>
<gene>
    <name evidence="1" type="ORF">CYCCA115_LOCUS18078</name>
</gene>
<protein>
    <submittedName>
        <fullName evidence="1">Uncharacterized protein</fullName>
    </submittedName>
</protein>
<evidence type="ECO:0000313" key="2">
    <source>
        <dbReference type="Proteomes" id="UP001295423"/>
    </source>
</evidence>
<comment type="caution">
    <text evidence="1">The sequence shown here is derived from an EMBL/GenBank/DDBJ whole genome shotgun (WGS) entry which is preliminary data.</text>
</comment>
<dbReference type="AlphaFoldDB" id="A0AAD2JKS6"/>
<dbReference type="Pfam" id="PF13857">
    <property type="entry name" value="Ank_5"/>
    <property type="match status" value="1"/>
</dbReference>
<keyword evidence="2" id="KW-1185">Reference proteome</keyword>
<organism evidence="1 2">
    <name type="scientific">Cylindrotheca closterium</name>
    <dbReference type="NCBI Taxonomy" id="2856"/>
    <lineage>
        <taxon>Eukaryota</taxon>
        <taxon>Sar</taxon>
        <taxon>Stramenopiles</taxon>
        <taxon>Ochrophyta</taxon>
        <taxon>Bacillariophyta</taxon>
        <taxon>Bacillariophyceae</taxon>
        <taxon>Bacillariophycidae</taxon>
        <taxon>Bacillariales</taxon>
        <taxon>Bacillariaceae</taxon>
        <taxon>Cylindrotheca</taxon>
    </lineage>
</organism>
<accession>A0AAD2JKS6</accession>
<dbReference type="EMBL" id="CAKOGP040002014">
    <property type="protein sequence ID" value="CAJ1959659.1"/>
    <property type="molecule type" value="Genomic_DNA"/>
</dbReference>
<proteinExistence type="predicted"/>
<dbReference type="SUPFAM" id="SSF48403">
    <property type="entry name" value="Ankyrin repeat"/>
    <property type="match status" value="1"/>
</dbReference>
<reference evidence="1" key="1">
    <citation type="submission" date="2023-08" db="EMBL/GenBank/DDBJ databases">
        <authorList>
            <person name="Audoor S."/>
            <person name="Bilcke G."/>
        </authorList>
    </citation>
    <scope>NUCLEOTIDE SEQUENCE</scope>
</reference>
<name>A0AAD2JKS6_9STRA</name>
<dbReference type="Proteomes" id="UP001295423">
    <property type="component" value="Unassembled WGS sequence"/>
</dbReference>
<evidence type="ECO:0000313" key="1">
    <source>
        <dbReference type="EMBL" id="CAJ1959659.1"/>
    </source>
</evidence>
<dbReference type="InterPro" id="IPR036770">
    <property type="entry name" value="Ankyrin_rpt-contain_sf"/>
</dbReference>
<sequence length="223" mass="24264">MMSSSSSSSATNEIKSDGYYRKDGVRITHDPYAPGMAEHYGLPGQTDNEGFDPYADTVGAGIYSGSVKRDESGNVLIGKQYQNHNPRPGPIYDGTGYSLMSKAIQMGPTKVQEILKDYPELKEEISTGGARPLHTCGMSKTNQLSTQVLIDAGADIYQQDTYGYTALHRMASNNLAIGGEALVKAGHDPNMPMEGADSTPIEIARRSRAIQFLMKMQEMGHYD</sequence>
<dbReference type="InterPro" id="IPR002110">
    <property type="entry name" value="Ankyrin_rpt"/>
</dbReference>